<dbReference type="EMBL" id="VCHX02000107">
    <property type="protein sequence ID" value="TPQ21906.1"/>
    <property type="molecule type" value="Genomic_DNA"/>
</dbReference>
<dbReference type="CDD" id="cd06358">
    <property type="entry name" value="PBP1_NHase"/>
    <property type="match status" value="1"/>
</dbReference>
<dbReference type="PRINTS" id="PR00337">
    <property type="entry name" value="LEUILEVALBP"/>
</dbReference>
<name>A0A505DM70_9ACTN</name>
<reference evidence="6 7" key="1">
    <citation type="submission" date="2019-06" db="EMBL/GenBank/DDBJ databases">
        <title>Streptomyces sporangiiformans sp. nov., a novel actinomycete isolated from soil in Mount Song.</title>
        <authorList>
            <person name="Han L."/>
        </authorList>
    </citation>
    <scope>NUCLEOTIDE SEQUENCE [LARGE SCALE GENOMIC DNA]</scope>
    <source>
        <strain evidence="6 7">NEAU-SSA 1</strain>
    </source>
</reference>
<keyword evidence="4" id="KW-0029">Amino-acid transport</keyword>
<evidence type="ECO:0000256" key="4">
    <source>
        <dbReference type="ARBA" id="ARBA00022970"/>
    </source>
</evidence>
<evidence type="ECO:0000256" key="2">
    <source>
        <dbReference type="ARBA" id="ARBA00022448"/>
    </source>
</evidence>
<dbReference type="AlphaFoldDB" id="A0A505DM70"/>
<keyword evidence="2" id="KW-0813">Transport</keyword>
<dbReference type="InterPro" id="IPR028082">
    <property type="entry name" value="Peripla_BP_I"/>
</dbReference>
<dbReference type="SUPFAM" id="SSF53822">
    <property type="entry name" value="Periplasmic binding protein-like I"/>
    <property type="match status" value="1"/>
</dbReference>
<feature type="domain" description="Leucine-binding protein" evidence="5">
    <location>
        <begin position="20"/>
        <end position="354"/>
    </location>
</feature>
<sequence length="371" mass="40421">MHRPLRLPTPEWFTADDSTLNVALVYPMQGPAGIFGPTCEACAQLAAEEINKVGGVLGKELRLLEVDGGADPQRVAEDVEALVATGAVQGVTGWHISSVRQAVAPRIAHRVPYVYTALYEGGEHTEGVFMTSETPAWQLLPAMRLLAEARGVRRWFVVGNNYVWPRRTARAARRYARECLGRVCGEAYLPLGTDDFHDVLRRIERADADGVLMLLVGSDAVRFNRAFAASGLDQRCLRLSTLMDENMLLGSGPEATADLYSTAGFFASLADRNTMDFHGQYAERFGADAPVPGSLGESCYEGVLLLAALIERARALDVSAIAAAAETVSYEGPRGLLSLDDRHVRQRIYLAEADGLDFNVLAQLHSPYDLL</sequence>
<dbReference type="PANTHER" id="PTHR47628">
    <property type="match status" value="1"/>
</dbReference>
<dbReference type="GO" id="GO:0006865">
    <property type="term" value="P:amino acid transport"/>
    <property type="evidence" value="ECO:0007669"/>
    <property type="project" value="UniProtKB-KW"/>
</dbReference>
<gene>
    <name evidence="6" type="ORF">FGD71_012655</name>
</gene>
<evidence type="ECO:0000256" key="3">
    <source>
        <dbReference type="ARBA" id="ARBA00022729"/>
    </source>
</evidence>
<dbReference type="Pfam" id="PF13458">
    <property type="entry name" value="Peripla_BP_6"/>
    <property type="match status" value="1"/>
</dbReference>
<dbReference type="InterPro" id="IPR028081">
    <property type="entry name" value="Leu-bd"/>
</dbReference>
<evidence type="ECO:0000313" key="7">
    <source>
        <dbReference type="Proteomes" id="UP000317378"/>
    </source>
</evidence>
<dbReference type="InterPro" id="IPR000709">
    <property type="entry name" value="Leu_Ile_Val-bd"/>
</dbReference>
<comment type="caution">
    <text evidence="6">The sequence shown here is derived from an EMBL/GenBank/DDBJ whole genome shotgun (WGS) entry which is preliminary data.</text>
</comment>
<evidence type="ECO:0000256" key="1">
    <source>
        <dbReference type="ARBA" id="ARBA00010062"/>
    </source>
</evidence>
<dbReference type="Proteomes" id="UP000317378">
    <property type="component" value="Unassembled WGS sequence"/>
</dbReference>
<organism evidence="6 7">
    <name type="scientific">Streptomyces sporangiiformans</name>
    <dbReference type="NCBI Taxonomy" id="2315329"/>
    <lineage>
        <taxon>Bacteria</taxon>
        <taxon>Bacillati</taxon>
        <taxon>Actinomycetota</taxon>
        <taxon>Actinomycetes</taxon>
        <taxon>Kitasatosporales</taxon>
        <taxon>Streptomycetaceae</taxon>
        <taxon>Streptomyces</taxon>
    </lineage>
</organism>
<dbReference type="RefSeq" id="WP_119100513.1">
    <property type="nucleotide sequence ID" value="NZ_QXMJ01000107.1"/>
</dbReference>
<keyword evidence="7" id="KW-1185">Reference proteome</keyword>
<dbReference type="Gene3D" id="3.40.50.2300">
    <property type="match status" value="2"/>
</dbReference>
<accession>A0A505DM70</accession>
<keyword evidence="3" id="KW-0732">Signal</keyword>
<protein>
    <recommendedName>
        <fullName evidence="5">Leucine-binding protein domain-containing protein</fullName>
    </recommendedName>
</protein>
<comment type="similarity">
    <text evidence="1">Belongs to the leucine-binding protein family.</text>
</comment>
<dbReference type="PANTHER" id="PTHR47628:SF1">
    <property type="entry name" value="ALIPHATIC AMIDASE EXPRESSION-REGULATING PROTEIN"/>
    <property type="match status" value="1"/>
</dbReference>
<proteinExistence type="inferred from homology"/>
<evidence type="ECO:0000313" key="6">
    <source>
        <dbReference type="EMBL" id="TPQ21906.1"/>
    </source>
</evidence>
<evidence type="ECO:0000259" key="5">
    <source>
        <dbReference type="Pfam" id="PF13458"/>
    </source>
</evidence>
<dbReference type="OrthoDB" id="7337537at2"/>